<keyword evidence="1" id="KW-0472">Membrane</keyword>
<reference evidence="2" key="2">
    <citation type="submission" date="2025-08" db="UniProtKB">
        <authorList>
            <consortium name="Ensembl"/>
        </authorList>
    </citation>
    <scope>IDENTIFICATION</scope>
</reference>
<dbReference type="Ensembl" id="ENSSSUT00005008683.1">
    <property type="protein sequence ID" value="ENSSSUP00005007517.1"/>
    <property type="gene ID" value="ENSSSUG00005004888.1"/>
</dbReference>
<evidence type="ECO:0000313" key="2">
    <source>
        <dbReference type="Ensembl" id="ENSSSUP00005007517.1"/>
    </source>
</evidence>
<reference evidence="2" key="3">
    <citation type="submission" date="2025-09" db="UniProtKB">
        <authorList>
            <consortium name="Ensembl"/>
        </authorList>
    </citation>
    <scope>IDENTIFICATION</scope>
</reference>
<dbReference type="Proteomes" id="UP000472268">
    <property type="component" value="Chromosome 8"/>
</dbReference>
<dbReference type="AlphaFoldDB" id="A0A673T2F0"/>
<keyword evidence="1" id="KW-0812">Transmembrane</keyword>
<reference evidence="2 3" key="1">
    <citation type="submission" date="2019-05" db="EMBL/GenBank/DDBJ databases">
        <title>A Chromosome-scale Meerkat (S. suricatta) Genome Assembly.</title>
        <authorList>
            <person name="Dudchenko O."/>
            <person name="Lieberman Aiden E."/>
            <person name="Tung J."/>
            <person name="Barreiro L.B."/>
            <person name="Clutton-Brock T.H."/>
        </authorList>
    </citation>
    <scope>NUCLEOTIDE SEQUENCE [LARGE SCALE GENOMIC DNA]</scope>
</reference>
<evidence type="ECO:0000256" key="1">
    <source>
        <dbReference type="SAM" id="Phobius"/>
    </source>
</evidence>
<feature type="transmembrane region" description="Helical" evidence="1">
    <location>
        <begin position="43"/>
        <end position="66"/>
    </location>
</feature>
<feature type="transmembrane region" description="Helical" evidence="1">
    <location>
        <begin position="17"/>
        <end position="36"/>
    </location>
</feature>
<keyword evidence="1" id="KW-1133">Transmembrane helix</keyword>
<name>A0A673T2F0_SURSU</name>
<proteinExistence type="predicted"/>
<protein>
    <submittedName>
        <fullName evidence="2">Uncharacterized protein</fullName>
    </submittedName>
</protein>
<accession>A0A673T2F0</accession>
<organism evidence="2 3">
    <name type="scientific">Suricata suricatta</name>
    <name type="common">Meerkat</name>
    <dbReference type="NCBI Taxonomy" id="37032"/>
    <lineage>
        <taxon>Eukaryota</taxon>
        <taxon>Metazoa</taxon>
        <taxon>Chordata</taxon>
        <taxon>Craniata</taxon>
        <taxon>Vertebrata</taxon>
        <taxon>Euteleostomi</taxon>
        <taxon>Mammalia</taxon>
        <taxon>Eutheria</taxon>
        <taxon>Laurasiatheria</taxon>
        <taxon>Carnivora</taxon>
        <taxon>Feliformia</taxon>
        <taxon>Herpestidae</taxon>
        <taxon>Suricata</taxon>
    </lineage>
</organism>
<sequence length="73" mass="8288">MVQYKLLLGCLLKSGPFLLLANLAFVYSSASVFLLNGLLRWHLSLFTCMPCAVYILHSFPFVYLYIDSSITHL</sequence>
<keyword evidence="3" id="KW-1185">Reference proteome</keyword>
<evidence type="ECO:0000313" key="3">
    <source>
        <dbReference type="Proteomes" id="UP000472268"/>
    </source>
</evidence>